<organism evidence="7 8">
    <name type="scientific">Nonomuraea fuscirosea</name>
    <dbReference type="NCBI Taxonomy" id="1291556"/>
    <lineage>
        <taxon>Bacteria</taxon>
        <taxon>Bacillati</taxon>
        <taxon>Actinomycetota</taxon>
        <taxon>Actinomycetes</taxon>
        <taxon>Streptosporangiales</taxon>
        <taxon>Streptosporangiaceae</taxon>
        <taxon>Nonomuraea</taxon>
    </lineage>
</organism>
<comment type="caution">
    <text evidence="7">The sequence shown here is derived from an EMBL/GenBank/DDBJ whole genome shotgun (WGS) entry which is preliminary data.</text>
</comment>
<evidence type="ECO:0000256" key="1">
    <source>
        <dbReference type="ARBA" id="ARBA00023015"/>
    </source>
</evidence>
<evidence type="ECO:0000313" key="7">
    <source>
        <dbReference type="EMBL" id="PRX64875.1"/>
    </source>
</evidence>
<accession>A0A2T0MZQ7</accession>
<dbReference type="PANTHER" id="PTHR30055:SF238">
    <property type="entry name" value="MYCOFACTOCIN BIOSYNTHESIS TRANSCRIPTIONAL REGULATOR MFTR-RELATED"/>
    <property type="match status" value="1"/>
</dbReference>
<evidence type="ECO:0000256" key="2">
    <source>
        <dbReference type="ARBA" id="ARBA00023125"/>
    </source>
</evidence>
<feature type="domain" description="HTH tetR-type" evidence="6">
    <location>
        <begin position="21"/>
        <end position="81"/>
    </location>
</feature>
<evidence type="ECO:0000256" key="4">
    <source>
        <dbReference type="PROSITE-ProRule" id="PRU00335"/>
    </source>
</evidence>
<evidence type="ECO:0000313" key="8">
    <source>
        <dbReference type="Proteomes" id="UP000238312"/>
    </source>
</evidence>
<dbReference type="SUPFAM" id="SSF46689">
    <property type="entry name" value="Homeodomain-like"/>
    <property type="match status" value="1"/>
</dbReference>
<keyword evidence="8" id="KW-1185">Reference proteome</keyword>
<dbReference type="Pfam" id="PF00440">
    <property type="entry name" value="TetR_N"/>
    <property type="match status" value="1"/>
</dbReference>
<dbReference type="InterPro" id="IPR001647">
    <property type="entry name" value="HTH_TetR"/>
</dbReference>
<dbReference type="Proteomes" id="UP000238312">
    <property type="component" value="Unassembled WGS sequence"/>
</dbReference>
<dbReference type="OrthoDB" id="3296001at2"/>
<keyword evidence="2 4" id="KW-0238">DNA-binding</keyword>
<dbReference type="InterPro" id="IPR041347">
    <property type="entry name" value="MftR_C"/>
</dbReference>
<evidence type="ECO:0000259" key="6">
    <source>
        <dbReference type="PROSITE" id="PS50977"/>
    </source>
</evidence>
<dbReference type="EMBL" id="PVNG01000008">
    <property type="protein sequence ID" value="PRX64875.1"/>
    <property type="molecule type" value="Genomic_DNA"/>
</dbReference>
<feature type="DNA-binding region" description="H-T-H motif" evidence="4">
    <location>
        <begin position="44"/>
        <end position="63"/>
    </location>
</feature>
<proteinExistence type="predicted"/>
<sequence length="208" mass="22697">MVTSEQPGSRSSGGAWERKRARTKQAIQRHALRLFGEQGYHATTVEQVAAAADLAPSTVFRYFPTKHDLVVLDDDLLMIRPFITAFREQPPELGVLAALHNAVRTAFDETGAARSEHVEIQDRARLVVTIPEVWAANMGSLASSMRGMAELFAERAGRDATDPEILSLTRMLCGSMTMAWLAAGSGGAFDLPAVLEETVARLRTGFQL</sequence>
<name>A0A2T0MZQ7_9ACTN</name>
<dbReference type="GO" id="GO:0003700">
    <property type="term" value="F:DNA-binding transcription factor activity"/>
    <property type="evidence" value="ECO:0007669"/>
    <property type="project" value="TreeGrafter"/>
</dbReference>
<dbReference type="InterPro" id="IPR009057">
    <property type="entry name" value="Homeodomain-like_sf"/>
</dbReference>
<evidence type="ECO:0000256" key="5">
    <source>
        <dbReference type="SAM" id="MobiDB-lite"/>
    </source>
</evidence>
<evidence type="ECO:0000256" key="3">
    <source>
        <dbReference type="ARBA" id="ARBA00023163"/>
    </source>
</evidence>
<keyword evidence="1" id="KW-0805">Transcription regulation</keyword>
<dbReference type="GO" id="GO:0000976">
    <property type="term" value="F:transcription cis-regulatory region binding"/>
    <property type="evidence" value="ECO:0007669"/>
    <property type="project" value="TreeGrafter"/>
</dbReference>
<gene>
    <name evidence="7" type="ORF">B0I32_108236</name>
</gene>
<dbReference type="Gene3D" id="1.10.357.10">
    <property type="entry name" value="Tetracycline Repressor, domain 2"/>
    <property type="match status" value="1"/>
</dbReference>
<dbReference type="RefSeq" id="WP_106241561.1">
    <property type="nucleotide sequence ID" value="NZ_JBFAIB010000015.1"/>
</dbReference>
<protein>
    <submittedName>
        <fullName evidence="7">TetR family transcriptional regulator</fullName>
    </submittedName>
</protein>
<dbReference type="Pfam" id="PF17754">
    <property type="entry name" value="TetR_C_14"/>
    <property type="match status" value="1"/>
</dbReference>
<reference evidence="7 8" key="1">
    <citation type="submission" date="2018-03" db="EMBL/GenBank/DDBJ databases">
        <title>Genomic Encyclopedia of Type Strains, Phase III (KMG-III): the genomes of soil and plant-associated and newly described type strains.</title>
        <authorList>
            <person name="Whitman W."/>
        </authorList>
    </citation>
    <scope>NUCLEOTIDE SEQUENCE [LARGE SCALE GENOMIC DNA]</scope>
    <source>
        <strain evidence="7 8">CGMCC 4.7104</strain>
    </source>
</reference>
<feature type="region of interest" description="Disordered" evidence="5">
    <location>
        <begin position="1"/>
        <end position="20"/>
    </location>
</feature>
<dbReference type="PROSITE" id="PS50977">
    <property type="entry name" value="HTH_TETR_2"/>
    <property type="match status" value="1"/>
</dbReference>
<dbReference type="AlphaFoldDB" id="A0A2T0MZQ7"/>
<keyword evidence="3" id="KW-0804">Transcription</keyword>
<dbReference type="InterPro" id="IPR050109">
    <property type="entry name" value="HTH-type_TetR-like_transc_reg"/>
</dbReference>
<dbReference type="Gene3D" id="1.10.10.60">
    <property type="entry name" value="Homeodomain-like"/>
    <property type="match status" value="1"/>
</dbReference>
<dbReference type="PRINTS" id="PR00455">
    <property type="entry name" value="HTHTETR"/>
</dbReference>
<dbReference type="PANTHER" id="PTHR30055">
    <property type="entry name" value="HTH-TYPE TRANSCRIPTIONAL REGULATOR RUTR"/>
    <property type="match status" value="1"/>
</dbReference>
<feature type="compositionally biased region" description="Polar residues" evidence="5">
    <location>
        <begin position="1"/>
        <end position="12"/>
    </location>
</feature>